<keyword evidence="5" id="KW-0676">Redox-active center</keyword>
<dbReference type="EMBL" id="JAFHKK010000041">
    <property type="protein sequence ID" value="MBN2965497.1"/>
    <property type="molecule type" value="Genomic_DNA"/>
</dbReference>
<evidence type="ECO:0000259" key="6">
    <source>
        <dbReference type="PROSITE" id="PS51352"/>
    </source>
</evidence>
<evidence type="ECO:0000256" key="1">
    <source>
        <dbReference type="ARBA" id="ARBA00005791"/>
    </source>
</evidence>
<organism evidence="7 8">
    <name type="scientific">Sulfurospirillum tamanense</name>
    <dbReference type="NCBI Taxonomy" id="2813362"/>
    <lineage>
        <taxon>Bacteria</taxon>
        <taxon>Pseudomonadati</taxon>
        <taxon>Campylobacterota</taxon>
        <taxon>Epsilonproteobacteria</taxon>
        <taxon>Campylobacterales</taxon>
        <taxon>Sulfurospirillaceae</taxon>
        <taxon>Sulfurospirillum</taxon>
    </lineage>
</organism>
<dbReference type="RefSeq" id="WP_205460057.1">
    <property type="nucleotide sequence ID" value="NZ_JAFHKK010000041.1"/>
</dbReference>
<name>A0ABS2WV21_9BACT</name>
<dbReference type="InterPro" id="IPR013766">
    <property type="entry name" value="Thioredoxin_domain"/>
</dbReference>
<reference evidence="7 8" key="3">
    <citation type="submission" date="2021-02" db="EMBL/GenBank/DDBJ databases">
        <authorList>
            <person name="Merkel A.Y."/>
        </authorList>
    </citation>
    <scope>NUCLEOTIDE SEQUENCE [LARGE SCALE GENOMIC DNA]</scope>
    <source>
        <strain evidence="7 8">T05b</strain>
    </source>
</reference>
<dbReference type="InterPro" id="IPR036249">
    <property type="entry name" value="Thioredoxin-like_sf"/>
</dbReference>
<dbReference type="PANTHER" id="PTHR13887">
    <property type="entry name" value="GLUTATHIONE S-TRANSFERASE KAPPA"/>
    <property type="match status" value="1"/>
</dbReference>
<dbReference type="Proteomes" id="UP000703590">
    <property type="component" value="Unassembled WGS sequence"/>
</dbReference>
<evidence type="ECO:0000313" key="8">
    <source>
        <dbReference type="Proteomes" id="UP000703590"/>
    </source>
</evidence>
<keyword evidence="4" id="KW-1015">Disulfide bond</keyword>
<dbReference type="SUPFAM" id="SSF52833">
    <property type="entry name" value="Thioredoxin-like"/>
    <property type="match status" value="1"/>
</dbReference>
<proteinExistence type="inferred from homology"/>
<reference evidence="7 8" key="2">
    <citation type="submission" date="2021-02" db="EMBL/GenBank/DDBJ databases">
        <title>Sulfurospirillum tamanensis sp. nov.</title>
        <authorList>
            <person name="Frolova A."/>
            <person name="Merkel A."/>
            <person name="Slobodkin A."/>
        </authorList>
    </citation>
    <scope>NUCLEOTIDE SEQUENCE [LARGE SCALE GENOMIC DNA]</scope>
    <source>
        <strain evidence="7 8">T05b</strain>
    </source>
</reference>
<evidence type="ECO:0000256" key="2">
    <source>
        <dbReference type="ARBA" id="ARBA00022729"/>
    </source>
</evidence>
<keyword evidence="2" id="KW-0732">Signal</keyword>
<keyword evidence="8" id="KW-1185">Reference proteome</keyword>
<dbReference type="Pfam" id="PF13462">
    <property type="entry name" value="Thioredoxin_4"/>
    <property type="match status" value="1"/>
</dbReference>
<accession>A0ABS2WV21</accession>
<evidence type="ECO:0000256" key="4">
    <source>
        <dbReference type="ARBA" id="ARBA00023157"/>
    </source>
</evidence>
<feature type="domain" description="Thioredoxin" evidence="6">
    <location>
        <begin position="25"/>
        <end position="210"/>
    </location>
</feature>
<dbReference type="PROSITE" id="PS51352">
    <property type="entry name" value="THIOREDOXIN_2"/>
    <property type="match status" value="1"/>
</dbReference>
<dbReference type="PANTHER" id="PTHR13887:SF14">
    <property type="entry name" value="DISULFIDE BOND FORMATION PROTEIN D"/>
    <property type="match status" value="1"/>
</dbReference>
<sequence length="210" mass="23131">MNQRLLVVASVVLLIVAFMFAAKQYQASQSAPTMSKEQQARLMPSYAPTLGPSDAKVTLVEFFDPACGTCAQFSPLTKALVKEYGGKLRLVLRYAPFHEGSETVVQMIEAAKAQGKYWEALSALLASQQTWVFNHRVFPERAWPVLEQAGVDIVALKEAMKDPKIQAIIAQDVADGKALGVSKTPSFFVNGTPLERFGYEPLVQLIKSYM</sequence>
<comment type="similarity">
    <text evidence="1">Belongs to the thioredoxin family. DsbA subfamily.</text>
</comment>
<reference evidence="8" key="1">
    <citation type="submission" date="2021-02" db="EMBL/GenBank/DDBJ databases">
        <title>Sulfurospirillum tamanensis sp. nov.</title>
        <authorList>
            <person name="Merkel A.Y."/>
        </authorList>
    </citation>
    <scope>NUCLEOTIDE SEQUENCE [LARGE SCALE GENOMIC DNA]</scope>
    <source>
        <strain evidence="8">T05b</strain>
    </source>
</reference>
<gene>
    <name evidence="7" type="ORF">JWV37_11945</name>
</gene>
<evidence type="ECO:0000313" key="7">
    <source>
        <dbReference type="EMBL" id="MBN2965497.1"/>
    </source>
</evidence>
<comment type="caution">
    <text evidence="7">The sequence shown here is derived from an EMBL/GenBank/DDBJ whole genome shotgun (WGS) entry which is preliminary data.</text>
</comment>
<dbReference type="Gene3D" id="3.40.30.10">
    <property type="entry name" value="Glutaredoxin"/>
    <property type="match status" value="1"/>
</dbReference>
<evidence type="ECO:0000256" key="3">
    <source>
        <dbReference type="ARBA" id="ARBA00023002"/>
    </source>
</evidence>
<keyword evidence="3" id="KW-0560">Oxidoreductase</keyword>
<evidence type="ECO:0000256" key="5">
    <source>
        <dbReference type="ARBA" id="ARBA00023284"/>
    </source>
</evidence>
<protein>
    <submittedName>
        <fullName evidence="7">Thioredoxin domain-containing protein</fullName>
    </submittedName>
</protein>
<dbReference type="InterPro" id="IPR012336">
    <property type="entry name" value="Thioredoxin-like_fold"/>
</dbReference>